<feature type="region of interest" description="Disordered" evidence="6">
    <location>
        <begin position="481"/>
        <end position="501"/>
    </location>
</feature>
<evidence type="ECO:0000259" key="7">
    <source>
        <dbReference type="Pfam" id="PF07992"/>
    </source>
</evidence>
<comment type="cofactor">
    <cofactor evidence="1">
        <name>FAD</name>
        <dbReference type="ChEBI" id="CHEBI:57692"/>
    </cofactor>
</comment>
<dbReference type="SUPFAM" id="SSF51905">
    <property type="entry name" value="FAD/NAD(P)-binding domain"/>
    <property type="match status" value="2"/>
</dbReference>
<dbReference type="InterPro" id="IPR051169">
    <property type="entry name" value="NADH-Q_oxidoreductase"/>
</dbReference>
<evidence type="ECO:0000256" key="3">
    <source>
        <dbReference type="ARBA" id="ARBA00022630"/>
    </source>
</evidence>
<dbReference type="PRINTS" id="PR00411">
    <property type="entry name" value="PNDRDTASEI"/>
</dbReference>
<evidence type="ECO:0000313" key="9">
    <source>
        <dbReference type="Proteomes" id="UP000317716"/>
    </source>
</evidence>
<dbReference type="InterPro" id="IPR023753">
    <property type="entry name" value="FAD/NAD-binding_dom"/>
</dbReference>
<keyword evidence="5" id="KW-0560">Oxidoreductase</keyword>
<dbReference type="GO" id="GO:0019646">
    <property type="term" value="P:aerobic electron transport chain"/>
    <property type="evidence" value="ECO:0007669"/>
    <property type="project" value="TreeGrafter"/>
</dbReference>
<dbReference type="AlphaFoldDB" id="A0A538SYS0"/>
<comment type="similarity">
    <text evidence="2">Belongs to the NADH dehydrogenase family.</text>
</comment>
<sequence length="501" mass="53758">MAPQKLIILGGGFGGLDVARAIGRSAAARSGWDTRLIDKENFFQFNPLLPAVAVGAVETRHIVYPLRTMAAHRHIRFLKNKAMGIDLDRRLVTLHNGLVESYDTLVVAVGSVTNYYGVPGAAEHTLPFKTIVDAMRLRARVVELFEMAEQAETEAQRRRLLSFAIVGGGVTGVEVAAELMEMASETLLPRYPGIGRSDLTVTLIESGSRLVAAARPAHSDYVRRHLGRRGVRVRIDSAVTRVEPRRVFVGDEPVEAFTIVWTAGVYPPQLVRDLPLRHVPDGRVIVDECLRAVDPEGRALEGVYVIGDCAGARRPDGRLQPQLSQTAIAMGQYVGNRLVRRARGLDTGPFKFHDAGYIISLGKHSSVLELFGVPLSGRLAWLAWAGAYLVKMVGFRKQLEVGLDHITHLVFEHDTAQILARRNVLTDDELDLTLAGPAGSEGAAPAADAARAAAPGAPGGGAQTSCLHFAAEAVRVAGNSRASAAAELRPTGGAGEGRGTP</sequence>
<dbReference type="PANTHER" id="PTHR42913:SF3">
    <property type="entry name" value="64 KDA MITOCHONDRIAL NADH DEHYDROGENASE (EUROFUNG)"/>
    <property type="match status" value="1"/>
</dbReference>
<gene>
    <name evidence="8" type="ORF">E6K72_04910</name>
</gene>
<dbReference type="PRINTS" id="PR00368">
    <property type="entry name" value="FADPNR"/>
</dbReference>
<dbReference type="Proteomes" id="UP000317716">
    <property type="component" value="Unassembled WGS sequence"/>
</dbReference>
<evidence type="ECO:0000256" key="5">
    <source>
        <dbReference type="ARBA" id="ARBA00023002"/>
    </source>
</evidence>
<dbReference type="GO" id="GO:0003955">
    <property type="term" value="F:NAD(P)H dehydrogenase (quinone) activity"/>
    <property type="evidence" value="ECO:0007669"/>
    <property type="project" value="TreeGrafter"/>
</dbReference>
<evidence type="ECO:0000256" key="2">
    <source>
        <dbReference type="ARBA" id="ARBA00005272"/>
    </source>
</evidence>
<dbReference type="PANTHER" id="PTHR42913">
    <property type="entry name" value="APOPTOSIS-INDUCING FACTOR 1"/>
    <property type="match status" value="1"/>
</dbReference>
<evidence type="ECO:0000256" key="1">
    <source>
        <dbReference type="ARBA" id="ARBA00001974"/>
    </source>
</evidence>
<keyword evidence="4" id="KW-0274">FAD</keyword>
<dbReference type="InterPro" id="IPR036188">
    <property type="entry name" value="FAD/NAD-bd_sf"/>
</dbReference>
<dbReference type="Pfam" id="PF07992">
    <property type="entry name" value="Pyr_redox_2"/>
    <property type="match status" value="1"/>
</dbReference>
<dbReference type="EMBL" id="VBOS01000163">
    <property type="protein sequence ID" value="TMQ56543.1"/>
    <property type="molecule type" value="Genomic_DNA"/>
</dbReference>
<evidence type="ECO:0000256" key="4">
    <source>
        <dbReference type="ARBA" id="ARBA00022827"/>
    </source>
</evidence>
<reference evidence="8 9" key="1">
    <citation type="journal article" date="2019" name="Nat. Microbiol.">
        <title>Mediterranean grassland soil C-N compound turnover is dependent on rainfall and depth, and is mediated by genomically divergent microorganisms.</title>
        <authorList>
            <person name="Diamond S."/>
            <person name="Andeer P.F."/>
            <person name="Li Z."/>
            <person name="Crits-Christoph A."/>
            <person name="Burstein D."/>
            <person name="Anantharaman K."/>
            <person name="Lane K.R."/>
            <person name="Thomas B.C."/>
            <person name="Pan C."/>
            <person name="Northen T.R."/>
            <person name="Banfield J.F."/>
        </authorList>
    </citation>
    <scope>NUCLEOTIDE SEQUENCE [LARGE SCALE GENOMIC DNA]</scope>
    <source>
        <strain evidence="8">WS_2</strain>
    </source>
</reference>
<evidence type="ECO:0000256" key="6">
    <source>
        <dbReference type="SAM" id="MobiDB-lite"/>
    </source>
</evidence>
<feature type="compositionally biased region" description="Gly residues" evidence="6">
    <location>
        <begin position="492"/>
        <end position="501"/>
    </location>
</feature>
<accession>A0A538SYS0</accession>
<protein>
    <recommendedName>
        <fullName evidence="7">FAD/NAD(P)-binding domain-containing protein</fullName>
    </recommendedName>
</protein>
<comment type="caution">
    <text evidence="8">The sequence shown here is derived from an EMBL/GenBank/DDBJ whole genome shotgun (WGS) entry which is preliminary data.</text>
</comment>
<name>A0A538SYS0_UNCEI</name>
<keyword evidence="3" id="KW-0285">Flavoprotein</keyword>
<organism evidence="8 9">
    <name type="scientific">Eiseniibacteriota bacterium</name>
    <dbReference type="NCBI Taxonomy" id="2212470"/>
    <lineage>
        <taxon>Bacteria</taxon>
        <taxon>Candidatus Eiseniibacteriota</taxon>
    </lineage>
</organism>
<dbReference type="Gene3D" id="3.50.50.100">
    <property type="match status" value="1"/>
</dbReference>
<evidence type="ECO:0000313" key="8">
    <source>
        <dbReference type="EMBL" id="TMQ56543.1"/>
    </source>
</evidence>
<proteinExistence type="inferred from homology"/>
<feature type="domain" description="FAD/NAD(P)-binding" evidence="7">
    <location>
        <begin position="5"/>
        <end position="331"/>
    </location>
</feature>